<dbReference type="GO" id="GO:0003677">
    <property type="term" value="F:DNA binding"/>
    <property type="evidence" value="ECO:0007669"/>
    <property type="project" value="InterPro"/>
</dbReference>
<dbReference type="InterPro" id="IPR016032">
    <property type="entry name" value="Sig_transdc_resp-reg_C-effctor"/>
</dbReference>
<dbReference type="AlphaFoldDB" id="A0A6N4SUQ5"/>
<accession>A0A6N4SUQ5</accession>
<evidence type="ECO:0000313" key="2">
    <source>
        <dbReference type="Proteomes" id="UP000001822"/>
    </source>
</evidence>
<dbReference type="SUPFAM" id="SSF46894">
    <property type="entry name" value="C-terminal effector domain of the bipartite response regulators"/>
    <property type="match status" value="1"/>
</dbReference>
<organism evidence="1 2">
    <name type="scientific">Cytophaga hutchinsonii (strain ATCC 33406 / DSM 1761 / CIP 103989 / NBRC 15051 / NCIMB 9469 / D465)</name>
    <dbReference type="NCBI Taxonomy" id="269798"/>
    <lineage>
        <taxon>Bacteria</taxon>
        <taxon>Pseudomonadati</taxon>
        <taxon>Bacteroidota</taxon>
        <taxon>Cytophagia</taxon>
        <taxon>Cytophagales</taxon>
        <taxon>Cytophagaceae</taxon>
        <taxon>Cytophaga</taxon>
    </lineage>
</organism>
<protein>
    <submittedName>
        <fullName evidence="1">Uncharacterized protein</fullName>
    </submittedName>
</protein>
<keyword evidence="2" id="KW-1185">Reference proteome</keyword>
<sequence>MPPNGIKKTYFIKHNSHHFVGPTMRLEKTETELLEMYCKGCNDSLAIIYSQYWGLFKSVSKKYLCNDDCEDLIHSVIEKLLLMPIEKRILQFSNIRSIKSFFYVMIKNASLDYLRKRRLNCVNIEYAAHSHEEQNSDSYLVLEYKNVGLSVTEMKIFEEYINGLKPKAIASQHQKAVSTIKNILNNSKRKILRYYKENAYLLE</sequence>
<dbReference type="EMBL" id="CP000383">
    <property type="protein sequence ID" value="ABG60207.1"/>
    <property type="molecule type" value="Genomic_DNA"/>
</dbReference>
<evidence type="ECO:0000313" key="1">
    <source>
        <dbReference type="EMBL" id="ABG60207.1"/>
    </source>
</evidence>
<proteinExistence type="predicted"/>
<dbReference type="GO" id="GO:0003700">
    <property type="term" value="F:DNA-binding transcription factor activity"/>
    <property type="evidence" value="ECO:0007669"/>
    <property type="project" value="InterPro"/>
</dbReference>
<dbReference type="InterPro" id="IPR013325">
    <property type="entry name" value="RNA_pol_sigma_r2"/>
</dbReference>
<dbReference type="SUPFAM" id="SSF88946">
    <property type="entry name" value="Sigma2 domain of RNA polymerase sigma factors"/>
    <property type="match status" value="1"/>
</dbReference>
<dbReference type="Gene3D" id="1.10.1740.10">
    <property type="match status" value="1"/>
</dbReference>
<dbReference type="GO" id="GO:0006352">
    <property type="term" value="P:DNA-templated transcription initiation"/>
    <property type="evidence" value="ECO:0007669"/>
    <property type="project" value="InterPro"/>
</dbReference>
<name>A0A6N4SUQ5_CYTH3</name>
<gene>
    <name evidence="1" type="ordered locus">CHU_2965</name>
</gene>
<reference evidence="1 2" key="1">
    <citation type="journal article" date="2007" name="Appl. Environ. Microbiol.">
        <title>Genome sequence of the cellulolytic gliding bacterium Cytophaga hutchinsonii.</title>
        <authorList>
            <person name="Xie G."/>
            <person name="Bruce D.C."/>
            <person name="Challacombe J.F."/>
            <person name="Chertkov O."/>
            <person name="Detter J.C."/>
            <person name="Gilna P."/>
            <person name="Han C.S."/>
            <person name="Lucas S."/>
            <person name="Misra M."/>
            <person name="Myers G.L."/>
            <person name="Richardson P."/>
            <person name="Tapia R."/>
            <person name="Thayer N."/>
            <person name="Thompson L.S."/>
            <person name="Brettin T.S."/>
            <person name="Henrissat B."/>
            <person name="Wilson D.B."/>
            <person name="McBride M.J."/>
        </authorList>
    </citation>
    <scope>NUCLEOTIDE SEQUENCE [LARGE SCALE GENOMIC DNA]</scope>
    <source>
        <strain evidence="2">ATCC 33406 / DSM 1761 / CIP 103989 / NBRC 15051 / NCIMB 9469 / D465</strain>
    </source>
</reference>
<dbReference type="Proteomes" id="UP000001822">
    <property type="component" value="Chromosome"/>
</dbReference>
<dbReference type="KEGG" id="chu:CHU_2965"/>